<sequence length="109" mass="13143">MNAKIFKKWVEEQPHFQYRRTIIDKWLYHNNIQHDSTSFKSELLGLGKTNKKEKVYEVDELIRSQVLRLATYHCDFNAIELVWAQVKKYYDDYIGSNGYQNDKNNHNVE</sequence>
<reference evidence="1" key="1">
    <citation type="submission" date="2019-08" db="EMBL/GenBank/DDBJ databases">
        <title>The genome of the North American firefly Photinus pyralis.</title>
        <authorList>
            <consortium name="Photinus pyralis genome working group"/>
            <person name="Fallon T.R."/>
            <person name="Sander Lower S.E."/>
            <person name="Weng J.-K."/>
        </authorList>
    </citation>
    <scope>NUCLEOTIDE SEQUENCE</scope>
    <source>
        <strain evidence="1">TRF0915ILg1</strain>
        <tissue evidence="1">Whole body</tissue>
    </source>
</reference>
<evidence type="ECO:0000313" key="2">
    <source>
        <dbReference type="Proteomes" id="UP000801492"/>
    </source>
</evidence>
<comment type="caution">
    <text evidence="1">The sequence shown here is derived from an EMBL/GenBank/DDBJ whole genome shotgun (WGS) entry which is preliminary data.</text>
</comment>
<evidence type="ECO:0000313" key="1">
    <source>
        <dbReference type="EMBL" id="KAF2881583.1"/>
    </source>
</evidence>
<name>A0A8K0CBL9_IGNLU</name>
<protein>
    <submittedName>
        <fullName evidence="1">Uncharacterized protein</fullName>
    </submittedName>
</protein>
<dbReference type="OrthoDB" id="10048767at2759"/>
<accession>A0A8K0CBL9</accession>
<dbReference type="AlphaFoldDB" id="A0A8K0CBL9"/>
<dbReference type="EMBL" id="VTPC01090720">
    <property type="protein sequence ID" value="KAF2881583.1"/>
    <property type="molecule type" value="Genomic_DNA"/>
</dbReference>
<dbReference type="Gene3D" id="3.30.420.10">
    <property type="entry name" value="Ribonuclease H-like superfamily/Ribonuclease H"/>
    <property type="match status" value="1"/>
</dbReference>
<dbReference type="InterPro" id="IPR036397">
    <property type="entry name" value="RNaseH_sf"/>
</dbReference>
<keyword evidence="2" id="KW-1185">Reference proteome</keyword>
<organism evidence="1 2">
    <name type="scientific">Ignelater luminosus</name>
    <name type="common">Cucubano</name>
    <name type="synonym">Pyrophorus luminosus</name>
    <dbReference type="NCBI Taxonomy" id="2038154"/>
    <lineage>
        <taxon>Eukaryota</taxon>
        <taxon>Metazoa</taxon>
        <taxon>Ecdysozoa</taxon>
        <taxon>Arthropoda</taxon>
        <taxon>Hexapoda</taxon>
        <taxon>Insecta</taxon>
        <taxon>Pterygota</taxon>
        <taxon>Neoptera</taxon>
        <taxon>Endopterygota</taxon>
        <taxon>Coleoptera</taxon>
        <taxon>Polyphaga</taxon>
        <taxon>Elateriformia</taxon>
        <taxon>Elateroidea</taxon>
        <taxon>Elateridae</taxon>
        <taxon>Agrypninae</taxon>
        <taxon>Pyrophorini</taxon>
        <taxon>Ignelater</taxon>
    </lineage>
</organism>
<dbReference type="GO" id="GO:0003676">
    <property type="term" value="F:nucleic acid binding"/>
    <property type="evidence" value="ECO:0007669"/>
    <property type="project" value="InterPro"/>
</dbReference>
<gene>
    <name evidence="1" type="ORF">ILUMI_24588</name>
</gene>
<dbReference type="Proteomes" id="UP000801492">
    <property type="component" value="Unassembled WGS sequence"/>
</dbReference>
<dbReference type="PANTHER" id="PTHR33939:SF1">
    <property type="entry name" value="DUF4371 DOMAIN-CONTAINING PROTEIN"/>
    <property type="match status" value="1"/>
</dbReference>
<proteinExistence type="predicted"/>
<dbReference type="PANTHER" id="PTHR33939">
    <property type="entry name" value="PROTEIN CBG22215"/>
    <property type="match status" value="1"/>
</dbReference>